<feature type="region of interest" description="Disordered" evidence="1">
    <location>
        <begin position="1"/>
        <end position="23"/>
    </location>
</feature>
<comment type="caution">
    <text evidence="2">The sequence shown here is derived from an EMBL/GenBank/DDBJ whole genome shotgun (WGS) entry which is preliminary data.</text>
</comment>
<dbReference type="AlphaFoldDB" id="A0A9Q0RZ04"/>
<feature type="compositionally biased region" description="Low complexity" evidence="1">
    <location>
        <begin position="1"/>
        <end position="15"/>
    </location>
</feature>
<dbReference type="Proteomes" id="UP001151699">
    <property type="component" value="Chromosome X"/>
</dbReference>
<dbReference type="OrthoDB" id="8062152at2759"/>
<evidence type="ECO:0000256" key="1">
    <source>
        <dbReference type="SAM" id="MobiDB-lite"/>
    </source>
</evidence>
<dbReference type="EMBL" id="WJQU01000003">
    <property type="protein sequence ID" value="KAJ6639390.1"/>
    <property type="molecule type" value="Genomic_DNA"/>
</dbReference>
<proteinExistence type="predicted"/>
<evidence type="ECO:0000313" key="2">
    <source>
        <dbReference type="EMBL" id="KAJ6639390.1"/>
    </source>
</evidence>
<evidence type="ECO:0000313" key="3">
    <source>
        <dbReference type="Proteomes" id="UP001151699"/>
    </source>
</evidence>
<protein>
    <submittedName>
        <fullName evidence="2">Uncharacterized protein</fullName>
    </submittedName>
</protein>
<accession>A0A9Q0RZ04</accession>
<reference evidence="2" key="1">
    <citation type="submission" date="2022-07" db="EMBL/GenBank/DDBJ databases">
        <authorList>
            <person name="Trinca V."/>
            <person name="Uliana J.V.C."/>
            <person name="Torres T.T."/>
            <person name="Ward R.J."/>
            <person name="Monesi N."/>
        </authorList>
    </citation>
    <scope>NUCLEOTIDE SEQUENCE</scope>
    <source>
        <strain evidence="2">HSMRA1968</strain>
        <tissue evidence="2">Whole embryos</tissue>
    </source>
</reference>
<organism evidence="2 3">
    <name type="scientific">Pseudolycoriella hygida</name>
    <dbReference type="NCBI Taxonomy" id="35572"/>
    <lineage>
        <taxon>Eukaryota</taxon>
        <taxon>Metazoa</taxon>
        <taxon>Ecdysozoa</taxon>
        <taxon>Arthropoda</taxon>
        <taxon>Hexapoda</taxon>
        <taxon>Insecta</taxon>
        <taxon>Pterygota</taxon>
        <taxon>Neoptera</taxon>
        <taxon>Endopterygota</taxon>
        <taxon>Diptera</taxon>
        <taxon>Nematocera</taxon>
        <taxon>Sciaroidea</taxon>
        <taxon>Sciaridae</taxon>
        <taxon>Pseudolycoriella</taxon>
    </lineage>
</organism>
<name>A0A9Q0RZ04_9DIPT</name>
<keyword evidence="3" id="KW-1185">Reference proteome</keyword>
<sequence>MSSKSSSKKTSSSSGSGSGSVRFRSQSLTVEEISEINGPKLPSNGQVIGYFLFLHRTERDIQTVAKLVFHEVKRFYDNAQIRVRDERNSIKRIKSFYYKYHELKKGIDRNRPLSSKTKTDIRNFSSTQDDFFDISHNDALDTLDDKTKQFLLSQRLPGREGTMDNISERHPGPSFGNLSVVREEEVLKKTTEKESPLPSEIWAAIDESKYQPGIMVASLSKSLKPIKQEIEAFAYIQMRKDICRSDYREFLELVLLFLGAHVDRRKESTNLFHLPGPDHHARWMSKAIYALKIFLFRDQFQMTASEQFGLEHVCSFIVKYYVKLWFGSPSAAKAPVQDLNFLKAMINDYKTVNEN</sequence>
<gene>
    <name evidence="2" type="ORF">Bhyg_12134</name>
</gene>